<dbReference type="Proteomes" id="UP000308917">
    <property type="component" value="Unassembled WGS sequence"/>
</dbReference>
<protein>
    <submittedName>
        <fullName evidence="6">LysR family transcriptional regulator</fullName>
    </submittedName>
</protein>
<dbReference type="GO" id="GO:0003700">
    <property type="term" value="F:DNA-binding transcription factor activity"/>
    <property type="evidence" value="ECO:0007669"/>
    <property type="project" value="InterPro"/>
</dbReference>
<dbReference type="InterPro" id="IPR050950">
    <property type="entry name" value="HTH-type_LysR_regulators"/>
</dbReference>
<dbReference type="PRINTS" id="PR00039">
    <property type="entry name" value="HTHLYSR"/>
</dbReference>
<gene>
    <name evidence="6" type="ORF">E9531_15705</name>
</gene>
<sequence length="314" mass="34791">MTRAAEQLFVAQPALGMQIKQLEEQLGVDLLHRHSRGVSVTRNGQFLYERACEVLRLVDDTERQIMAAARKEREGVILGVTNGYMNLVARDLIVLAHHQLPGVRLSLAEERSAVLLAALENHEIDLALAYEVHERPGLVRIPLLEEHLLFITAGEQKGVQRETLTQQASIGVIDFSDVMQHELVLPGPRDGVREQVLTAAKRLALEVKVQLDVSSISTIKNIVMQGDAAAVVPFGNVRDDLLRGSLTARRIVNPGLFRTLYLVRSRKRAPMLHESGLLDLLGDCTHVYCQALGDLARPFDALQGPLSTSFRQLS</sequence>
<dbReference type="InterPro" id="IPR036388">
    <property type="entry name" value="WH-like_DNA-bd_sf"/>
</dbReference>
<dbReference type="InterPro" id="IPR000847">
    <property type="entry name" value="LysR_HTH_N"/>
</dbReference>
<dbReference type="SUPFAM" id="SSF53850">
    <property type="entry name" value="Periplasmic binding protein-like II"/>
    <property type="match status" value="1"/>
</dbReference>
<accession>A0A4S8EXX8</accession>
<dbReference type="EMBL" id="STFG01000027">
    <property type="protein sequence ID" value="THT97581.1"/>
    <property type="molecule type" value="Genomic_DNA"/>
</dbReference>
<comment type="caution">
    <text evidence="6">The sequence shown here is derived from an EMBL/GenBank/DDBJ whole genome shotgun (WGS) entry which is preliminary data.</text>
</comment>
<evidence type="ECO:0000313" key="6">
    <source>
        <dbReference type="EMBL" id="THT97581.1"/>
    </source>
</evidence>
<organism evidence="6 7">
    <name type="scientific">Lampropedia puyangensis</name>
    <dbReference type="NCBI Taxonomy" id="1330072"/>
    <lineage>
        <taxon>Bacteria</taxon>
        <taxon>Pseudomonadati</taxon>
        <taxon>Pseudomonadota</taxon>
        <taxon>Betaproteobacteria</taxon>
        <taxon>Burkholderiales</taxon>
        <taxon>Comamonadaceae</taxon>
        <taxon>Lampropedia</taxon>
    </lineage>
</organism>
<comment type="similarity">
    <text evidence="1">Belongs to the LysR transcriptional regulatory family.</text>
</comment>
<dbReference type="PANTHER" id="PTHR30419:SF8">
    <property type="entry name" value="NITROGEN ASSIMILATION TRANSCRIPTIONAL ACTIVATOR-RELATED"/>
    <property type="match status" value="1"/>
</dbReference>
<keyword evidence="2" id="KW-0805">Transcription regulation</keyword>
<dbReference type="GO" id="GO:0003677">
    <property type="term" value="F:DNA binding"/>
    <property type="evidence" value="ECO:0007669"/>
    <property type="project" value="UniProtKB-KW"/>
</dbReference>
<name>A0A4S8EXX8_9BURK</name>
<proteinExistence type="inferred from homology"/>
<evidence type="ECO:0000256" key="3">
    <source>
        <dbReference type="ARBA" id="ARBA00023125"/>
    </source>
</evidence>
<dbReference type="Pfam" id="PF00126">
    <property type="entry name" value="HTH_1"/>
    <property type="match status" value="1"/>
</dbReference>
<evidence type="ECO:0000256" key="2">
    <source>
        <dbReference type="ARBA" id="ARBA00023015"/>
    </source>
</evidence>
<dbReference type="PROSITE" id="PS50931">
    <property type="entry name" value="HTH_LYSR"/>
    <property type="match status" value="1"/>
</dbReference>
<reference evidence="6 7" key="1">
    <citation type="journal article" date="2015" name="Antonie Van Leeuwenhoek">
        <title>Lampropedia puyangensis sp. nov., isolated from symptomatic bark of Populus ? euramericana canker and emended description of Lampropedia hyalina (Ehrenberg 1832) Lee et al. 2004.</title>
        <authorList>
            <person name="Li Y."/>
            <person name="Wang T."/>
            <person name="Piao C.G."/>
            <person name="Wang L.F."/>
            <person name="Tian G.Z."/>
            <person name="Zhu T.H."/>
            <person name="Guo M.W."/>
        </authorList>
    </citation>
    <scope>NUCLEOTIDE SEQUENCE [LARGE SCALE GENOMIC DNA]</scope>
    <source>
        <strain evidence="6 7">2-bin</strain>
    </source>
</reference>
<dbReference type="InterPro" id="IPR005119">
    <property type="entry name" value="LysR_subst-bd"/>
</dbReference>
<dbReference type="Pfam" id="PF03466">
    <property type="entry name" value="LysR_substrate"/>
    <property type="match status" value="1"/>
</dbReference>
<dbReference type="GO" id="GO:0005829">
    <property type="term" value="C:cytosol"/>
    <property type="evidence" value="ECO:0007669"/>
    <property type="project" value="TreeGrafter"/>
</dbReference>
<dbReference type="Gene3D" id="3.40.190.290">
    <property type="match status" value="1"/>
</dbReference>
<dbReference type="InterPro" id="IPR036390">
    <property type="entry name" value="WH_DNA-bd_sf"/>
</dbReference>
<evidence type="ECO:0000259" key="5">
    <source>
        <dbReference type="PROSITE" id="PS50931"/>
    </source>
</evidence>
<dbReference type="PANTHER" id="PTHR30419">
    <property type="entry name" value="HTH-TYPE TRANSCRIPTIONAL REGULATOR YBHD"/>
    <property type="match status" value="1"/>
</dbReference>
<dbReference type="Gene3D" id="1.10.10.10">
    <property type="entry name" value="Winged helix-like DNA-binding domain superfamily/Winged helix DNA-binding domain"/>
    <property type="match status" value="1"/>
</dbReference>
<evidence type="ECO:0000313" key="7">
    <source>
        <dbReference type="Proteomes" id="UP000308917"/>
    </source>
</evidence>
<evidence type="ECO:0000256" key="1">
    <source>
        <dbReference type="ARBA" id="ARBA00009437"/>
    </source>
</evidence>
<keyword evidence="3" id="KW-0238">DNA-binding</keyword>
<feature type="domain" description="HTH lysR-type" evidence="5">
    <location>
        <begin position="1"/>
        <end position="41"/>
    </location>
</feature>
<evidence type="ECO:0000256" key="4">
    <source>
        <dbReference type="ARBA" id="ARBA00023163"/>
    </source>
</evidence>
<keyword evidence="7" id="KW-1185">Reference proteome</keyword>
<dbReference type="SUPFAM" id="SSF46785">
    <property type="entry name" value="Winged helix' DNA-binding domain"/>
    <property type="match status" value="1"/>
</dbReference>
<keyword evidence="4" id="KW-0804">Transcription</keyword>
<dbReference type="AlphaFoldDB" id="A0A4S8EXX8"/>